<dbReference type="PROSITE" id="PS51077">
    <property type="entry name" value="HTH_ICLR"/>
    <property type="match status" value="1"/>
</dbReference>
<reference evidence="6 7" key="1">
    <citation type="submission" date="2014-10" db="EMBL/GenBank/DDBJ databases">
        <title>Genome sequence of Micropolyspora internatus JCM3315.</title>
        <authorList>
            <person name="Shin S.-K."/>
            <person name="Yi H."/>
        </authorList>
    </citation>
    <scope>NUCLEOTIDE SEQUENCE [LARGE SCALE GENOMIC DNA]</scope>
    <source>
        <strain evidence="6 7">JCM 3315</strain>
    </source>
</reference>
<dbReference type="InterPro" id="IPR029016">
    <property type="entry name" value="GAF-like_dom_sf"/>
</dbReference>
<dbReference type="PANTHER" id="PTHR30136:SF24">
    <property type="entry name" value="HTH-TYPE TRANSCRIPTIONAL REPRESSOR ALLR"/>
    <property type="match status" value="1"/>
</dbReference>
<dbReference type="InterPro" id="IPR014757">
    <property type="entry name" value="Tscrpt_reg_IclR_C"/>
</dbReference>
<keyword evidence="3" id="KW-0804">Transcription</keyword>
<comment type="caution">
    <text evidence="6">The sequence shown here is derived from an EMBL/GenBank/DDBJ whole genome shotgun (WGS) entry which is preliminary data.</text>
</comment>
<evidence type="ECO:0000256" key="1">
    <source>
        <dbReference type="ARBA" id="ARBA00023015"/>
    </source>
</evidence>
<dbReference type="InterPro" id="IPR036388">
    <property type="entry name" value="WH-like_DNA-bd_sf"/>
</dbReference>
<dbReference type="RefSeq" id="WP_037312427.1">
    <property type="nucleotide sequence ID" value="NZ_FOWS01000001.1"/>
</dbReference>
<keyword evidence="2" id="KW-0238">DNA-binding</keyword>
<protein>
    <submittedName>
        <fullName evidence="6">Transcriptional regulator</fullName>
    </submittedName>
</protein>
<evidence type="ECO:0000313" key="6">
    <source>
        <dbReference type="EMBL" id="KHF43395.1"/>
    </source>
</evidence>
<dbReference type="GO" id="GO:0003677">
    <property type="term" value="F:DNA binding"/>
    <property type="evidence" value="ECO:0007669"/>
    <property type="project" value="UniProtKB-KW"/>
</dbReference>
<dbReference type="EMBL" id="JRZE01000006">
    <property type="protein sequence ID" value="KHF43395.1"/>
    <property type="molecule type" value="Genomic_DNA"/>
</dbReference>
<dbReference type="InterPro" id="IPR036390">
    <property type="entry name" value="WH_DNA-bd_sf"/>
</dbReference>
<dbReference type="Gene3D" id="1.10.10.10">
    <property type="entry name" value="Winged helix-like DNA-binding domain superfamily/Winged helix DNA-binding domain"/>
    <property type="match status" value="1"/>
</dbReference>
<dbReference type="SUPFAM" id="SSF46785">
    <property type="entry name" value="Winged helix' DNA-binding domain"/>
    <property type="match status" value="1"/>
</dbReference>
<dbReference type="GO" id="GO:0003700">
    <property type="term" value="F:DNA-binding transcription factor activity"/>
    <property type="evidence" value="ECO:0007669"/>
    <property type="project" value="TreeGrafter"/>
</dbReference>
<gene>
    <name evidence="6" type="ORF">MINT15_35970</name>
</gene>
<dbReference type="SUPFAM" id="SSF55781">
    <property type="entry name" value="GAF domain-like"/>
    <property type="match status" value="1"/>
</dbReference>
<organism evidence="6 7">
    <name type="scientific">Saccharomonospora viridis</name>
    <dbReference type="NCBI Taxonomy" id="1852"/>
    <lineage>
        <taxon>Bacteria</taxon>
        <taxon>Bacillati</taxon>
        <taxon>Actinomycetota</taxon>
        <taxon>Actinomycetes</taxon>
        <taxon>Pseudonocardiales</taxon>
        <taxon>Pseudonocardiaceae</taxon>
        <taxon>Saccharomonospora</taxon>
    </lineage>
</organism>
<dbReference type="Pfam" id="PF01614">
    <property type="entry name" value="IclR_C"/>
    <property type="match status" value="1"/>
</dbReference>
<evidence type="ECO:0000259" key="4">
    <source>
        <dbReference type="PROSITE" id="PS51077"/>
    </source>
</evidence>
<keyword evidence="1" id="KW-0805">Transcription regulation</keyword>
<feature type="domain" description="HTH iclR-type" evidence="4">
    <location>
        <begin position="8"/>
        <end position="68"/>
    </location>
</feature>
<accession>A0A837D852</accession>
<name>A0A837D852_9PSEU</name>
<feature type="domain" description="IclR-ED" evidence="5">
    <location>
        <begin position="69"/>
        <end position="245"/>
    </location>
</feature>
<proteinExistence type="predicted"/>
<dbReference type="PROSITE" id="PS51078">
    <property type="entry name" value="ICLR_ED"/>
    <property type="match status" value="1"/>
</dbReference>
<evidence type="ECO:0000256" key="3">
    <source>
        <dbReference type="ARBA" id="ARBA00023163"/>
    </source>
</evidence>
<dbReference type="Proteomes" id="UP000030848">
    <property type="component" value="Unassembled WGS sequence"/>
</dbReference>
<sequence>MASRPTLIGSVQRALHLLDAVGANDRPVPAKLLARQVGLPLPTTYHLLRTLVHEGYLRKLEDGYVLGDHVSSLCRHTATQRLLTRTRPVLRALRDELRGAAYLSLYSDGEIRLVDVVDGPATPSADLWVGVHEAGHATAFGKCILSTLPPGERKDYLARHKLADLTPHTITDTRVLEQRLAQGGDVFDDREEYLVGTACLGSVVRGPGIVGAVAISVPAHRYAAVKTYQTAVRRAACRIARAVTLTP</sequence>
<evidence type="ECO:0000259" key="5">
    <source>
        <dbReference type="PROSITE" id="PS51078"/>
    </source>
</evidence>
<dbReference type="Gene3D" id="3.30.450.40">
    <property type="match status" value="1"/>
</dbReference>
<dbReference type="InterPro" id="IPR005471">
    <property type="entry name" value="Tscrpt_reg_IclR_N"/>
</dbReference>
<dbReference type="InterPro" id="IPR050707">
    <property type="entry name" value="HTH_MetabolicPath_Reg"/>
</dbReference>
<dbReference type="PANTHER" id="PTHR30136">
    <property type="entry name" value="HELIX-TURN-HELIX TRANSCRIPTIONAL REGULATOR, ICLR FAMILY"/>
    <property type="match status" value="1"/>
</dbReference>
<dbReference type="Pfam" id="PF09339">
    <property type="entry name" value="HTH_IclR"/>
    <property type="match status" value="1"/>
</dbReference>
<dbReference type="OrthoDB" id="5242615at2"/>
<dbReference type="SMART" id="SM00346">
    <property type="entry name" value="HTH_ICLR"/>
    <property type="match status" value="1"/>
</dbReference>
<evidence type="ECO:0000256" key="2">
    <source>
        <dbReference type="ARBA" id="ARBA00023125"/>
    </source>
</evidence>
<dbReference type="GO" id="GO:0045892">
    <property type="term" value="P:negative regulation of DNA-templated transcription"/>
    <property type="evidence" value="ECO:0007669"/>
    <property type="project" value="TreeGrafter"/>
</dbReference>
<dbReference type="AlphaFoldDB" id="A0A837D852"/>
<evidence type="ECO:0000313" key="7">
    <source>
        <dbReference type="Proteomes" id="UP000030848"/>
    </source>
</evidence>